<dbReference type="InterPro" id="IPR016024">
    <property type="entry name" value="ARM-type_fold"/>
</dbReference>
<sequence length="465" mass="51953">MAAYLDDVEIEKTLGRDIAWESFASARLISDKDVQLIRRYDKRSPELRASMLDEAGPAYVEAFLSVLKAVSKEDTVQYVLALLLQMLQENPARAKFFHLQSEQHMATLPDPYTPFLRLLQRQDWFTQEKSAKLLTAVIEGRPRKSSAFSNGVLAADAGASATAAYGGPDPAEPHVSGFIDWLIGQLRRPSNPTKSVPLSTGLLSVLLKERGSRQLFLRAGGTTLLPSLLKSSNSPSNSQLLYELCMCVWQMTFVPAACDALSTAGVTKPLVEVCRGAQKEKVFRIALSALRNLLDADTEHNGAASDMVEAGLPKIVITRQLQSWGDEDVPEQLAYMDEKLRQGIQVLSNFDKYRKEVTSGQLDWSPMHTSDVFWRENVEKFEERDFVVLRALLKLLETSREVKTLAVGCHDLGMFIVHHPQGRYIVSDLRGKELVMRLMAHPDPEVQKQALLCVQKIMLRNAANN</sequence>
<dbReference type="PANTHER" id="PTHR10698">
    <property type="entry name" value="V-TYPE PROTON ATPASE SUBUNIT H"/>
    <property type="match status" value="1"/>
</dbReference>
<organism evidence="7">
    <name type="scientific">Chlamydomonas leiostraca</name>
    <dbReference type="NCBI Taxonomy" id="1034604"/>
    <lineage>
        <taxon>Eukaryota</taxon>
        <taxon>Viridiplantae</taxon>
        <taxon>Chlorophyta</taxon>
        <taxon>core chlorophytes</taxon>
        <taxon>Chlorophyceae</taxon>
        <taxon>CS clade</taxon>
        <taxon>Chlamydomonadales</taxon>
        <taxon>Chlamydomonadaceae</taxon>
        <taxon>Chlamydomonas</taxon>
    </lineage>
</organism>
<protein>
    <recommendedName>
        <fullName evidence="5">V-type proton ATPase subunit H</fullName>
    </recommendedName>
</protein>
<dbReference type="AlphaFoldDB" id="A0A7S0S4X7"/>
<dbReference type="InterPro" id="IPR011987">
    <property type="entry name" value="ATPase_V1-cplx_hsu_C"/>
</dbReference>
<reference evidence="7" key="1">
    <citation type="submission" date="2021-01" db="EMBL/GenBank/DDBJ databases">
        <authorList>
            <person name="Corre E."/>
            <person name="Pelletier E."/>
            <person name="Niang G."/>
            <person name="Scheremetjew M."/>
            <person name="Finn R."/>
            <person name="Kale V."/>
            <person name="Holt S."/>
            <person name="Cochrane G."/>
            <person name="Meng A."/>
            <person name="Brown T."/>
            <person name="Cohen L."/>
        </authorList>
    </citation>
    <scope>NUCLEOTIDE SEQUENCE</scope>
    <source>
        <strain evidence="7">SAG 11-49</strain>
    </source>
</reference>
<dbReference type="Pfam" id="PF03224">
    <property type="entry name" value="V-ATPase_H_N"/>
    <property type="match status" value="1"/>
</dbReference>
<keyword evidence="3 5" id="KW-0375">Hydrogen ion transport</keyword>
<comment type="subunit">
    <text evidence="5">V-ATPase is a heteromultimeric enzyme made up of two complexes: the ATP-hydrolytic V1 complex and the proton translocation V0 complex.</text>
</comment>
<dbReference type="PANTHER" id="PTHR10698:SF0">
    <property type="entry name" value="V-TYPE PROTON ATPASE SUBUNIT H"/>
    <property type="match status" value="1"/>
</dbReference>
<dbReference type="EMBL" id="HBFB01036438">
    <property type="protein sequence ID" value="CAD8696312.1"/>
    <property type="molecule type" value="Transcribed_RNA"/>
</dbReference>
<dbReference type="GO" id="GO:0046961">
    <property type="term" value="F:proton-transporting ATPase activity, rotational mechanism"/>
    <property type="evidence" value="ECO:0007669"/>
    <property type="project" value="UniProtKB-UniRule"/>
</dbReference>
<name>A0A7S0S4X7_9CHLO</name>
<evidence type="ECO:0000259" key="6">
    <source>
        <dbReference type="Pfam" id="PF11698"/>
    </source>
</evidence>
<dbReference type="Pfam" id="PF11698">
    <property type="entry name" value="V-ATPase_H_C"/>
    <property type="match status" value="1"/>
</dbReference>
<dbReference type="Gene3D" id="1.25.10.10">
    <property type="entry name" value="Leucine-rich Repeat Variant"/>
    <property type="match status" value="1"/>
</dbReference>
<dbReference type="InterPro" id="IPR011989">
    <property type="entry name" value="ARM-like"/>
</dbReference>
<evidence type="ECO:0000256" key="4">
    <source>
        <dbReference type="ARBA" id="ARBA00023065"/>
    </source>
</evidence>
<evidence type="ECO:0000256" key="2">
    <source>
        <dbReference type="ARBA" id="ARBA00022448"/>
    </source>
</evidence>
<keyword evidence="2 5" id="KW-0813">Transport</keyword>
<dbReference type="Gene3D" id="1.25.40.150">
    <property type="entry name" value="V-type ATPase, subunit H, C-terminal domain"/>
    <property type="match status" value="1"/>
</dbReference>
<evidence type="ECO:0000256" key="1">
    <source>
        <dbReference type="ARBA" id="ARBA00008613"/>
    </source>
</evidence>
<dbReference type="InterPro" id="IPR038497">
    <property type="entry name" value="ATPase_V1-cplx_hsu_C_sf"/>
</dbReference>
<feature type="domain" description="ATPase V1 complex subunit H C-terminal" evidence="6">
    <location>
        <begin position="347"/>
        <end position="460"/>
    </location>
</feature>
<dbReference type="InterPro" id="IPR004908">
    <property type="entry name" value="ATPase_V1-cplx_hsu"/>
</dbReference>
<evidence type="ECO:0000256" key="5">
    <source>
        <dbReference type="PIRNR" id="PIRNR032184"/>
    </source>
</evidence>
<keyword evidence="4 5" id="KW-0406">Ion transport</keyword>
<evidence type="ECO:0000313" key="7">
    <source>
        <dbReference type="EMBL" id="CAD8696312.1"/>
    </source>
</evidence>
<evidence type="ECO:0000256" key="3">
    <source>
        <dbReference type="ARBA" id="ARBA00022781"/>
    </source>
</evidence>
<proteinExistence type="inferred from homology"/>
<comment type="similarity">
    <text evidence="1 5">Belongs to the V-ATPase H subunit family.</text>
</comment>
<dbReference type="GO" id="GO:0000221">
    <property type="term" value="C:vacuolar proton-transporting V-type ATPase, V1 domain"/>
    <property type="evidence" value="ECO:0007669"/>
    <property type="project" value="UniProtKB-UniRule"/>
</dbReference>
<comment type="function">
    <text evidence="5">Subunit of the V1 complex of vacuolar(H+)-ATPase (V-ATPase), a multisubunit enzyme composed of a peripheral complex (V1) that hydrolyzes ATP and a membrane integral complex (V0) that translocates protons. V-ATPase is responsible for acidifying and maintaining the pH of intracellular compartments.</text>
</comment>
<dbReference type="PIRSF" id="PIRSF032184">
    <property type="entry name" value="ATPase_V1_H"/>
    <property type="match status" value="1"/>
</dbReference>
<dbReference type="SUPFAM" id="SSF48371">
    <property type="entry name" value="ARM repeat"/>
    <property type="match status" value="1"/>
</dbReference>
<accession>A0A7S0S4X7</accession>
<gene>
    <name evidence="7" type="ORF">CLEI1391_LOCUS20499</name>
</gene>